<dbReference type="Pfam" id="PF04404">
    <property type="entry name" value="ERF"/>
    <property type="match status" value="1"/>
</dbReference>
<accession>A0ABW4BDQ6</accession>
<dbReference type="Proteomes" id="UP001597199">
    <property type="component" value="Unassembled WGS sequence"/>
</dbReference>
<sequence>MKRSEKTIELIKDMRKFRTQVKQPDKNATNPFTKSKYSDLSAVIKSVDAGIQNTGLSWTQDVSNDQGGVTVQTIIFHDSGEYIEFSPLTMPAGKGTAQELGSAETYARRYTLQTAFGLVGDADDDGNAASNRQAQPKQEQPRRAPARRYEQQIVPAKPTQPAEPVATAEQKQRLLESLKEFAKVRGLDGNDVFTTVVGESKLGPVKWGQMTEAQYQAVSDAFHHMSAVAPDPQPEPVADEPVAEPELPF</sequence>
<dbReference type="RefSeq" id="WP_204119426.1">
    <property type="nucleotide sequence ID" value="NZ_BOLV01000015.1"/>
</dbReference>
<dbReference type="InterPro" id="IPR007499">
    <property type="entry name" value="ERF_bacteria_virus"/>
</dbReference>
<protein>
    <submittedName>
        <fullName evidence="2">ERF family protein</fullName>
    </submittedName>
</protein>
<evidence type="ECO:0000313" key="2">
    <source>
        <dbReference type="EMBL" id="MFD1398601.1"/>
    </source>
</evidence>
<proteinExistence type="predicted"/>
<keyword evidence="3" id="KW-1185">Reference proteome</keyword>
<comment type="caution">
    <text evidence="2">The sequence shown here is derived from an EMBL/GenBank/DDBJ whole genome shotgun (WGS) entry which is preliminary data.</text>
</comment>
<organism evidence="2 3">
    <name type="scientific">Lacticaseibacillus suilingensis</name>
    <dbReference type="NCBI Taxonomy" id="2799577"/>
    <lineage>
        <taxon>Bacteria</taxon>
        <taxon>Bacillati</taxon>
        <taxon>Bacillota</taxon>
        <taxon>Bacilli</taxon>
        <taxon>Lactobacillales</taxon>
        <taxon>Lactobacillaceae</taxon>
        <taxon>Lacticaseibacillus</taxon>
    </lineage>
</organism>
<reference evidence="3" key="1">
    <citation type="journal article" date="2019" name="Int. J. Syst. Evol. Microbiol.">
        <title>The Global Catalogue of Microorganisms (GCM) 10K type strain sequencing project: providing services to taxonomists for standard genome sequencing and annotation.</title>
        <authorList>
            <consortium name="The Broad Institute Genomics Platform"/>
            <consortium name="The Broad Institute Genome Sequencing Center for Infectious Disease"/>
            <person name="Wu L."/>
            <person name="Ma J."/>
        </authorList>
    </citation>
    <scope>NUCLEOTIDE SEQUENCE [LARGE SCALE GENOMIC DNA]</scope>
    <source>
        <strain evidence="3">CCM 9110</strain>
    </source>
</reference>
<dbReference type="EMBL" id="JBHTOA010000020">
    <property type="protein sequence ID" value="MFD1398601.1"/>
    <property type="molecule type" value="Genomic_DNA"/>
</dbReference>
<evidence type="ECO:0000313" key="3">
    <source>
        <dbReference type="Proteomes" id="UP001597199"/>
    </source>
</evidence>
<feature type="compositionally biased region" description="Basic and acidic residues" evidence="1">
    <location>
        <begin position="139"/>
        <end position="148"/>
    </location>
</feature>
<gene>
    <name evidence="2" type="ORF">ACFQ41_04710</name>
</gene>
<feature type="region of interest" description="Disordered" evidence="1">
    <location>
        <begin position="227"/>
        <end position="249"/>
    </location>
</feature>
<evidence type="ECO:0000256" key="1">
    <source>
        <dbReference type="SAM" id="MobiDB-lite"/>
    </source>
</evidence>
<name>A0ABW4BDQ6_9LACO</name>
<feature type="region of interest" description="Disordered" evidence="1">
    <location>
        <begin position="121"/>
        <end position="148"/>
    </location>
</feature>